<evidence type="ECO:0000256" key="1">
    <source>
        <dbReference type="ARBA" id="ARBA00000274"/>
    </source>
</evidence>
<dbReference type="PANTHER" id="PTHR31223">
    <property type="entry name" value="LOG FAMILY PROTEIN YJL055W"/>
    <property type="match status" value="1"/>
</dbReference>
<comment type="similarity">
    <text evidence="2 3">Belongs to the LOG family.</text>
</comment>
<evidence type="ECO:0000313" key="5">
    <source>
        <dbReference type="Proteomes" id="UP000475079"/>
    </source>
</evidence>
<evidence type="ECO:0000313" key="4">
    <source>
        <dbReference type="EMBL" id="MPQ50040.1"/>
    </source>
</evidence>
<sequence length="191" mass="20756">MKSIGIFCGSSEGHAPVYMQAAREAGTFLAQAGLGIVFGGGRVGLMGAVADSALQHGGHVTGVIPVSLLEREIAHTGLTDLQVVENMHQRKDRMAALSSAFIALPGGAGTLEEIFEQWTWGQLGIHNKPCAFYNMNDFYQPLQAMVQKMADEGFMKQSYVDMLFFSDSLPEIVEYFATYTPPASKWTASRN</sequence>
<comment type="catalytic activity">
    <reaction evidence="1">
        <text>AMP + H2O = D-ribose 5-phosphate + adenine</text>
        <dbReference type="Rhea" id="RHEA:20129"/>
        <dbReference type="ChEBI" id="CHEBI:15377"/>
        <dbReference type="ChEBI" id="CHEBI:16708"/>
        <dbReference type="ChEBI" id="CHEBI:78346"/>
        <dbReference type="ChEBI" id="CHEBI:456215"/>
        <dbReference type="EC" id="3.2.2.4"/>
    </reaction>
</comment>
<gene>
    <name evidence="4" type="ORF">GBB84_03805</name>
</gene>
<dbReference type="Gene3D" id="3.40.50.450">
    <property type="match status" value="1"/>
</dbReference>
<dbReference type="InterPro" id="IPR005269">
    <property type="entry name" value="LOG"/>
</dbReference>
<dbReference type="NCBIfam" id="TIGR00730">
    <property type="entry name" value="Rossman fold protein, TIGR00730 family"/>
    <property type="match status" value="1"/>
</dbReference>
<evidence type="ECO:0000256" key="2">
    <source>
        <dbReference type="ARBA" id="ARBA00006763"/>
    </source>
</evidence>
<dbReference type="RefSeq" id="WP_152406263.1">
    <property type="nucleotide sequence ID" value="NZ_WHIY01000002.1"/>
</dbReference>
<dbReference type="GO" id="GO:0005829">
    <property type="term" value="C:cytosol"/>
    <property type="evidence" value="ECO:0007669"/>
    <property type="project" value="TreeGrafter"/>
</dbReference>
<comment type="caution">
    <text evidence="4">The sequence shown here is derived from an EMBL/GenBank/DDBJ whole genome shotgun (WGS) entry which is preliminary data.</text>
</comment>
<dbReference type="PANTHER" id="PTHR31223:SF70">
    <property type="entry name" value="LOG FAMILY PROTEIN YJL055W"/>
    <property type="match status" value="1"/>
</dbReference>
<evidence type="ECO:0000256" key="3">
    <source>
        <dbReference type="RuleBase" id="RU363015"/>
    </source>
</evidence>
<keyword evidence="5" id="KW-1185">Reference proteome</keyword>
<dbReference type="Proteomes" id="UP000475079">
    <property type="component" value="Unassembled WGS sequence"/>
</dbReference>
<keyword evidence="3" id="KW-0203">Cytokinin biosynthesis</keyword>
<dbReference type="Pfam" id="PF03641">
    <property type="entry name" value="Lysine_decarbox"/>
    <property type="match status" value="1"/>
</dbReference>
<dbReference type="EC" id="3.2.2.n1" evidence="3"/>
<dbReference type="GO" id="GO:0008714">
    <property type="term" value="F:AMP nucleosidase activity"/>
    <property type="evidence" value="ECO:0007669"/>
    <property type="project" value="UniProtKB-EC"/>
</dbReference>
<proteinExistence type="inferred from homology"/>
<dbReference type="EMBL" id="WHIY01000002">
    <property type="protein sequence ID" value="MPQ50040.1"/>
    <property type="molecule type" value="Genomic_DNA"/>
</dbReference>
<dbReference type="AlphaFoldDB" id="A0A6L5E6D0"/>
<name>A0A6L5E6D0_9ENTR</name>
<dbReference type="GO" id="GO:0009691">
    <property type="term" value="P:cytokinin biosynthetic process"/>
    <property type="evidence" value="ECO:0007669"/>
    <property type="project" value="UniProtKB-UniRule"/>
</dbReference>
<organism evidence="4 5">
    <name type="scientific">Citrobacter telavivensis</name>
    <dbReference type="NCBI Taxonomy" id="2653932"/>
    <lineage>
        <taxon>Bacteria</taxon>
        <taxon>Pseudomonadati</taxon>
        <taxon>Pseudomonadota</taxon>
        <taxon>Gammaproteobacteria</taxon>
        <taxon>Enterobacterales</taxon>
        <taxon>Enterobacteriaceae</taxon>
        <taxon>Citrobacter</taxon>
    </lineage>
</organism>
<keyword evidence="3" id="KW-0378">Hydrolase</keyword>
<dbReference type="InterPro" id="IPR031100">
    <property type="entry name" value="LOG_fam"/>
</dbReference>
<accession>A0A6L5E6D0</accession>
<reference evidence="4 5" key="1">
    <citation type="submission" date="2019-10" db="EMBL/GenBank/DDBJ databases">
        <title>Characterization of a new Citrobacter species.</title>
        <authorList>
            <person name="Goncalves Ribeiro T."/>
            <person name="Izdebski R."/>
            <person name="Urbanowicz P."/>
            <person name="Carmeli Y."/>
            <person name="Gniadkowski M."/>
            <person name="Peixe L."/>
        </authorList>
    </citation>
    <scope>NUCLEOTIDE SEQUENCE [LARGE SCALE GENOMIC DNA]</scope>
    <source>
        <strain evidence="4 5">NMI7905_11</strain>
    </source>
</reference>
<dbReference type="SUPFAM" id="SSF102405">
    <property type="entry name" value="MCP/YpsA-like"/>
    <property type="match status" value="1"/>
</dbReference>
<protein>
    <recommendedName>
        <fullName evidence="3">Cytokinin riboside 5'-monophosphate phosphoribohydrolase</fullName>
        <ecNumber evidence="3">3.2.2.n1</ecNumber>
    </recommendedName>
</protein>